<dbReference type="Gene3D" id="3.40.50.1980">
    <property type="entry name" value="Nitrogenase molybdenum iron protein domain"/>
    <property type="match status" value="2"/>
</dbReference>
<dbReference type="PANTHER" id="PTHR42953:SF3">
    <property type="entry name" value="HIGH-AFFINITY ZINC UPTAKE SYSTEM PROTEIN ZNUA"/>
    <property type="match status" value="1"/>
</dbReference>
<dbReference type="InterPro" id="IPR050492">
    <property type="entry name" value="Bact_metal-bind_prot9"/>
</dbReference>
<dbReference type="PRINTS" id="PR00690">
    <property type="entry name" value="ADHESNFAMILY"/>
</dbReference>
<evidence type="ECO:0000256" key="3">
    <source>
        <dbReference type="ARBA" id="ARBA00022729"/>
    </source>
</evidence>
<accession>A0ABY8EFA0</accession>
<name>A0ABY8EFA0_9FIRM</name>
<reference evidence="5 6" key="1">
    <citation type="submission" date="2023-03" db="EMBL/GenBank/DDBJ databases">
        <title>Complete genome sequence of Tepidibacter sp. SWIR-1, isolated from a deep-sea hydrothermal vent.</title>
        <authorList>
            <person name="Li X."/>
        </authorList>
    </citation>
    <scope>NUCLEOTIDE SEQUENCE [LARGE SCALE GENOMIC DNA]</scope>
    <source>
        <strain evidence="5 6">SWIR-1</strain>
    </source>
</reference>
<dbReference type="RefSeq" id="WP_277733733.1">
    <property type="nucleotide sequence ID" value="NZ_CP120733.1"/>
</dbReference>
<comment type="similarity">
    <text evidence="1 4">Belongs to the bacterial solute-binding protein 9 family.</text>
</comment>
<sequence length="289" mass="33676">MKSKVLIFFAVILSIFIISVNKSKTIQTSNEVLRQEDKIKVYTTIYPMYEFSKNIGKDKIDLRIMVPNSTKINQFKPNEEIIEDLNESDVLIYNGSEPWIDNIINSISNDKLIIVKACDGIKTIENEKRNFNMCLNPLNAVGQSNNIKNAFIKADNKNKKFYEKNYNLFKRELIKLDNLYSKEINKLSKKNILVSSNAFSYIANRYNLNQIDISDMSKQGDLDKFINDNEIKYIFSENKIDKNLEKISKKLNINILHLDSIDSLNNEIKSDYIEIMRDNLKKLKIGLKY</sequence>
<dbReference type="InterPro" id="IPR006128">
    <property type="entry name" value="Lipoprotein_PsaA-like"/>
</dbReference>
<evidence type="ECO:0000256" key="2">
    <source>
        <dbReference type="ARBA" id="ARBA00022448"/>
    </source>
</evidence>
<dbReference type="Proteomes" id="UP001222800">
    <property type="component" value="Chromosome"/>
</dbReference>
<evidence type="ECO:0000313" key="5">
    <source>
        <dbReference type="EMBL" id="WFD11630.1"/>
    </source>
</evidence>
<protein>
    <submittedName>
        <fullName evidence="5">Zinc ABC transporter substrate-binding protein</fullName>
    </submittedName>
</protein>
<keyword evidence="3" id="KW-0732">Signal</keyword>
<evidence type="ECO:0000256" key="4">
    <source>
        <dbReference type="RuleBase" id="RU003512"/>
    </source>
</evidence>
<evidence type="ECO:0000256" key="1">
    <source>
        <dbReference type="ARBA" id="ARBA00011028"/>
    </source>
</evidence>
<dbReference type="EMBL" id="CP120733">
    <property type="protein sequence ID" value="WFD11630.1"/>
    <property type="molecule type" value="Genomic_DNA"/>
</dbReference>
<evidence type="ECO:0000313" key="6">
    <source>
        <dbReference type="Proteomes" id="UP001222800"/>
    </source>
</evidence>
<dbReference type="Pfam" id="PF01297">
    <property type="entry name" value="ZnuA"/>
    <property type="match status" value="1"/>
</dbReference>
<organism evidence="5 6">
    <name type="scientific">Tepidibacter hydrothermalis</name>
    <dbReference type="NCBI Taxonomy" id="3036126"/>
    <lineage>
        <taxon>Bacteria</taxon>
        <taxon>Bacillati</taxon>
        <taxon>Bacillota</taxon>
        <taxon>Clostridia</taxon>
        <taxon>Peptostreptococcales</taxon>
        <taxon>Peptostreptococcaceae</taxon>
        <taxon>Tepidibacter</taxon>
    </lineage>
</organism>
<keyword evidence="6" id="KW-1185">Reference proteome</keyword>
<gene>
    <name evidence="5" type="ORF">P4S50_06020</name>
</gene>
<dbReference type="SUPFAM" id="SSF53807">
    <property type="entry name" value="Helical backbone' metal receptor"/>
    <property type="match status" value="1"/>
</dbReference>
<dbReference type="InterPro" id="IPR006127">
    <property type="entry name" value="ZnuA-like"/>
</dbReference>
<dbReference type="PANTHER" id="PTHR42953">
    <property type="entry name" value="HIGH-AFFINITY ZINC UPTAKE SYSTEM PROTEIN ZNUA-RELATED"/>
    <property type="match status" value="1"/>
</dbReference>
<keyword evidence="2 4" id="KW-0813">Transport</keyword>
<proteinExistence type="inferred from homology"/>